<dbReference type="EMBL" id="CAEZWW010000189">
    <property type="protein sequence ID" value="CAB4682548.1"/>
    <property type="molecule type" value="Genomic_DNA"/>
</dbReference>
<dbReference type="SUPFAM" id="SSF109604">
    <property type="entry name" value="HD-domain/PDEase-like"/>
    <property type="match status" value="1"/>
</dbReference>
<dbReference type="InterPro" id="IPR050135">
    <property type="entry name" value="dGTPase-like"/>
</dbReference>
<keyword evidence="1" id="KW-0378">Hydrolase</keyword>
<dbReference type="InterPro" id="IPR006675">
    <property type="entry name" value="HDIG_dom"/>
</dbReference>
<dbReference type="InterPro" id="IPR006674">
    <property type="entry name" value="HD_domain"/>
</dbReference>
<name>A0A6J6NBV3_9ZZZZ</name>
<dbReference type="GO" id="GO:0008832">
    <property type="term" value="F:dGTPase activity"/>
    <property type="evidence" value="ECO:0007669"/>
    <property type="project" value="TreeGrafter"/>
</dbReference>
<evidence type="ECO:0000259" key="2">
    <source>
        <dbReference type="PROSITE" id="PS51831"/>
    </source>
</evidence>
<feature type="domain" description="HD" evidence="2">
    <location>
        <begin position="120"/>
        <end position="266"/>
    </location>
</feature>
<gene>
    <name evidence="3" type="ORF">UFOPK2310_01321</name>
</gene>
<dbReference type="AlphaFoldDB" id="A0A6J6NBV3"/>
<dbReference type="Pfam" id="PF13286">
    <property type="entry name" value="HD_assoc"/>
    <property type="match status" value="1"/>
</dbReference>
<dbReference type="SMART" id="SM00471">
    <property type="entry name" value="HDc"/>
    <property type="match status" value="1"/>
</dbReference>
<dbReference type="Pfam" id="PF01966">
    <property type="entry name" value="HD"/>
    <property type="match status" value="1"/>
</dbReference>
<dbReference type="Gene3D" id="1.10.3210.10">
    <property type="entry name" value="Hypothetical protein af1432"/>
    <property type="match status" value="1"/>
</dbReference>
<dbReference type="PANTHER" id="PTHR11373:SF32">
    <property type="entry name" value="DEOXYGUANOSINETRIPHOSPHATE TRIPHOSPHOHYDROLASE"/>
    <property type="match status" value="1"/>
</dbReference>
<dbReference type="InterPro" id="IPR003607">
    <property type="entry name" value="HD/PDEase_dom"/>
</dbReference>
<dbReference type="PROSITE" id="PS51831">
    <property type="entry name" value="HD"/>
    <property type="match status" value="1"/>
</dbReference>
<organism evidence="3">
    <name type="scientific">freshwater metagenome</name>
    <dbReference type="NCBI Taxonomy" id="449393"/>
    <lineage>
        <taxon>unclassified sequences</taxon>
        <taxon>metagenomes</taxon>
        <taxon>ecological metagenomes</taxon>
    </lineage>
</organism>
<sequence>MGLGAEHVHLSPVKGSCAECARFGRVIGRNQGFHDQNVRTQMIRGAEASKSRATSLGVMGQPRGYLEADLARIVEEPVKETVRSGFARDRARVLHSVGLRRLAAKTQVMVSGVSDFPRSRLTHTLEVAQIARELGDALGCDPDLVEVAGLAHDLGHPPFGHNGETELDRLASQIGGFEGNAQTLRVLARLEAKMEDASGESVGLNLTRASLDAACKYPWGRRAGTQKFGFYEDDRPVFEWLRAGAPGERTCLEEQAMDWSDDVAYSVHDAEDAVHSGLVHLEQFTSSEIQQELVAIALERYRPDRDPEALVEALRRLTQLEYWPGHFDGSMASLRELKRFTSYLIGRFCVSAQIATQIEYGSEPLTRYAANLIVPDEVRDEVAVMKAIAVKFVMNRDGADAEYARQRTMIAEVVHALTLDEGRSLESWLVSTFEGAKTDAERFRVVIDQVASLTDVSLLHWHNKLVH</sequence>
<proteinExistence type="predicted"/>
<dbReference type="GO" id="GO:0006203">
    <property type="term" value="P:dGTP catabolic process"/>
    <property type="evidence" value="ECO:0007669"/>
    <property type="project" value="TreeGrafter"/>
</dbReference>
<reference evidence="3" key="1">
    <citation type="submission" date="2020-05" db="EMBL/GenBank/DDBJ databases">
        <authorList>
            <person name="Chiriac C."/>
            <person name="Salcher M."/>
            <person name="Ghai R."/>
            <person name="Kavagutti S V."/>
        </authorList>
    </citation>
    <scope>NUCLEOTIDE SEQUENCE</scope>
</reference>
<dbReference type="NCBIfam" id="NF002829">
    <property type="entry name" value="PRK03007.1"/>
    <property type="match status" value="1"/>
</dbReference>
<evidence type="ECO:0000256" key="1">
    <source>
        <dbReference type="ARBA" id="ARBA00022801"/>
    </source>
</evidence>
<dbReference type="CDD" id="cd00077">
    <property type="entry name" value="HDc"/>
    <property type="match status" value="1"/>
</dbReference>
<dbReference type="NCBIfam" id="TIGR01353">
    <property type="entry name" value="dGTP_triPase"/>
    <property type="match status" value="1"/>
</dbReference>
<accession>A0A6J6NBV3</accession>
<dbReference type="InterPro" id="IPR006261">
    <property type="entry name" value="dGTPase"/>
</dbReference>
<protein>
    <submittedName>
        <fullName evidence="3">Unannotated protein</fullName>
    </submittedName>
</protein>
<dbReference type="NCBIfam" id="TIGR00277">
    <property type="entry name" value="HDIG"/>
    <property type="match status" value="1"/>
</dbReference>
<evidence type="ECO:0000313" key="3">
    <source>
        <dbReference type="EMBL" id="CAB4682548.1"/>
    </source>
</evidence>
<dbReference type="InterPro" id="IPR026875">
    <property type="entry name" value="PHydrolase_assoc_dom"/>
</dbReference>
<dbReference type="PANTHER" id="PTHR11373">
    <property type="entry name" value="DEOXYNUCLEOSIDE TRIPHOSPHATE TRIPHOSPHOHYDROLASE"/>
    <property type="match status" value="1"/>
</dbReference>